<dbReference type="InterPro" id="IPR001873">
    <property type="entry name" value="ENaC"/>
</dbReference>
<keyword evidence="4 12" id="KW-0894">Sodium channel</keyword>
<evidence type="ECO:0000256" key="1">
    <source>
        <dbReference type="ARBA" id="ARBA00004141"/>
    </source>
</evidence>
<evidence type="ECO:0000256" key="12">
    <source>
        <dbReference type="RuleBase" id="RU000679"/>
    </source>
</evidence>
<keyword evidence="5 12" id="KW-0812">Transmembrane</keyword>
<dbReference type="AlphaFoldDB" id="A0A0L0CPR3"/>
<dbReference type="EMBL" id="JRES01000195">
    <property type="protein sequence ID" value="KNC33399.1"/>
    <property type="molecule type" value="Genomic_DNA"/>
</dbReference>
<comment type="caution">
    <text evidence="13">The sequence shown here is derived from an EMBL/GenBank/DDBJ whole genome shotgun (WGS) entry which is preliminary data.</text>
</comment>
<evidence type="ECO:0000256" key="3">
    <source>
        <dbReference type="ARBA" id="ARBA00022448"/>
    </source>
</evidence>
<gene>
    <name evidence="13" type="ORF">FF38_09874</name>
</gene>
<keyword evidence="3 12" id="KW-0813">Transport</keyword>
<dbReference type="OrthoDB" id="6628406at2759"/>
<evidence type="ECO:0000256" key="2">
    <source>
        <dbReference type="ARBA" id="ARBA00007193"/>
    </source>
</evidence>
<dbReference type="Pfam" id="PF00858">
    <property type="entry name" value="ASC"/>
    <property type="match status" value="1"/>
</dbReference>
<comment type="similarity">
    <text evidence="2 12">Belongs to the amiloride-sensitive sodium channel (TC 1.A.6) family.</text>
</comment>
<dbReference type="GO" id="GO:0016020">
    <property type="term" value="C:membrane"/>
    <property type="evidence" value="ECO:0007669"/>
    <property type="project" value="UniProtKB-SubCell"/>
</dbReference>
<comment type="subcellular location">
    <subcellularLocation>
        <location evidence="1">Membrane</location>
        <topology evidence="1">Multi-pass membrane protein</topology>
    </subcellularLocation>
</comment>
<protein>
    <submittedName>
        <fullName evidence="13">Uncharacterized protein</fullName>
    </submittedName>
</protein>
<sequence>MSYNKYKGLLLQNDFEHDEDDFPESHTASTVTLISQQHQQRQFNKRLSMAKPNNQTRITQVKPYEKSIQLQQQQEQQLQPYNIPGIINNIPSHRRHYNNINENNFTAVRRIRKPSLWLGNVEKAKQQQQKQQVLRNKSRNNDAMTFDNDTLMMNVANNDVAGDLTQHRMLCKGGLVSKVKAFIIEFLQDSSIHGFVYLAKIGLSLIESRRTWQRFQTSPMVISMDRNKLVWNTSFPSLTVCPHKRIDELKVEEYIM</sequence>
<evidence type="ECO:0000313" key="13">
    <source>
        <dbReference type="EMBL" id="KNC33399.1"/>
    </source>
</evidence>
<evidence type="ECO:0000256" key="10">
    <source>
        <dbReference type="ARBA" id="ARBA00023201"/>
    </source>
</evidence>
<name>A0A0L0CPR3_LUCCU</name>
<evidence type="ECO:0000256" key="6">
    <source>
        <dbReference type="ARBA" id="ARBA00022989"/>
    </source>
</evidence>
<dbReference type="Proteomes" id="UP000037069">
    <property type="component" value="Unassembled WGS sequence"/>
</dbReference>
<evidence type="ECO:0000313" key="14">
    <source>
        <dbReference type="Proteomes" id="UP000037069"/>
    </source>
</evidence>
<evidence type="ECO:0000256" key="8">
    <source>
        <dbReference type="ARBA" id="ARBA00023065"/>
    </source>
</evidence>
<keyword evidence="7" id="KW-0915">Sodium</keyword>
<keyword evidence="8 12" id="KW-0406">Ion transport</keyword>
<evidence type="ECO:0000256" key="5">
    <source>
        <dbReference type="ARBA" id="ARBA00022692"/>
    </source>
</evidence>
<proteinExistence type="inferred from homology"/>
<keyword evidence="11 12" id="KW-0407">Ion channel</keyword>
<keyword evidence="14" id="KW-1185">Reference proteome</keyword>
<reference evidence="13 14" key="1">
    <citation type="journal article" date="2015" name="Nat. Commun.">
        <title>Lucilia cuprina genome unlocks parasitic fly biology to underpin future interventions.</title>
        <authorList>
            <person name="Anstead C.A."/>
            <person name="Korhonen P.K."/>
            <person name="Young N.D."/>
            <person name="Hall R.S."/>
            <person name="Jex A.R."/>
            <person name="Murali S.C."/>
            <person name="Hughes D.S."/>
            <person name="Lee S.F."/>
            <person name="Perry T."/>
            <person name="Stroehlein A.J."/>
            <person name="Ansell B.R."/>
            <person name="Breugelmans B."/>
            <person name="Hofmann A."/>
            <person name="Qu J."/>
            <person name="Dugan S."/>
            <person name="Lee S.L."/>
            <person name="Chao H."/>
            <person name="Dinh H."/>
            <person name="Han Y."/>
            <person name="Doddapaneni H.V."/>
            <person name="Worley K.C."/>
            <person name="Muzny D.M."/>
            <person name="Ioannidis P."/>
            <person name="Waterhouse R.M."/>
            <person name="Zdobnov E.M."/>
            <person name="James P.J."/>
            <person name="Bagnall N.H."/>
            <person name="Kotze A.C."/>
            <person name="Gibbs R.A."/>
            <person name="Richards S."/>
            <person name="Batterham P."/>
            <person name="Gasser R.B."/>
        </authorList>
    </citation>
    <scope>NUCLEOTIDE SEQUENCE [LARGE SCALE GENOMIC DNA]</scope>
    <source>
        <strain evidence="13 14">LS</strain>
        <tissue evidence="13">Full body</tissue>
    </source>
</reference>
<evidence type="ECO:0000256" key="4">
    <source>
        <dbReference type="ARBA" id="ARBA00022461"/>
    </source>
</evidence>
<accession>A0A0L0CPR3</accession>
<evidence type="ECO:0000256" key="9">
    <source>
        <dbReference type="ARBA" id="ARBA00023136"/>
    </source>
</evidence>
<evidence type="ECO:0000256" key="11">
    <source>
        <dbReference type="ARBA" id="ARBA00023303"/>
    </source>
</evidence>
<organism evidence="13 14">
    <name type="scientific">Lucilia cuprina</name>
    <name type="common">Green bottle fly</name>
    <name type="synonym">Australian sheep blowfly</name>
    <dbReference type="NCBI Taxonomy" id="7375"/>
    <lineage>
        <taxon>Eukaryota</taxon>
        <taxon>Metazoa</taxon>
        <taxon>Ecdysozoa</taxon>
        <taxon>Arthropoda</taxon>
        <taxon>Hexapoda</taxon>
        <taxon>Insecta</taxon>
        <taxon>Pterygota</taxon>
        <taxon>Neoptera</taxon>
        <taxon>Endopterygota</taxon>
        <taxon>Diptera</taxon>
        <taxon>Brachycera</taxon>
        <taxon>Muscomorpha</taxon>
        <taxon>Oestroidea</taxon>
        <taxon>Calliphoridae</taxon>
        <taxon>Luciliinae</taxon>
        <taxon>Lucilia</taxon>
    </lineage>
</organism>
<evidence type="ECO:0000256" key="7">
    <source>
        <dbReference type="ARBA" id="ARBA00023053"/>
    </source>
</evidence>
<keyword evidence="9" id="KW-0472">Membrane</keyword>
<keyword evidence="6" id="KW-1133">Transmembrane helix</keyword>
<dbReference type="STRING" id="7375.A0A0L0CPR3"/>
<keyword evidence="10 12" id="KW-0739">Sodium transport</keyword>
<dbReference type="GO" id="GO:0005272">
    <property type="term" value="F:sodium channel activity"/>
    <property type="evidence" value="ECO:0007669"/>
    <property type="project" value="UniProtKB-KW"/>
</dbReference>